<dbReference type="SUPFAM" id="SSF69593">
    <property type="entry name" value="Glycerol-3-phosphate (1)-acyltransferase"/>
    <property type="match status" value="1"/>
</dbReference>
<dbReference type="eggNOG" id="COG0204">
    <property type="taxonomic scope" value="Bacteria"/>
</dbReference>
<protein>
    <submittedName>
        <fullName evidence="2">Acyltransferase domain protein</fullName>
        <ecNumber evidence="2">2.3.1.51</ecNumber>
    </submittedName>
</protein>
<evidence type="ECO:0000313" key="3">
    <source>
        <dbReference type="Proteomes" id="UP000007460"/>
    </source>
</evidence>
<dbReference type="Proteomes" id="UP000007460">
    <property type="component" value="Chromosome"/>
</dbReference>
<gene>
    <name evidence="2" type="ordered locus">SAR116_2124</name>
</gene>
<dbReference type="EC" id="2.3.1.51" evidence="2"/>
<name>D5BNH4_PUNMI</name>
<dbReference type="STRING" id="488538.SAR116_2124"/>
<accession>D5BNH4</accession>
<evidence type="ECO:0000259" key="1">
    <source>
        <dbReference type="SMART" id="SM00563"/>
    </source>
</evidence>
<dbReference type="InterPro" id="IPR045746">
    <property type="entry name" value="ACT14924-like_Acyltransf_dom"/>
</dbReference>
<dbReference type="KEGG" id="apb:SAR116_2124"/>
<dbReference type="OrthoDB" id="1113830at2"/>
<dbReference type="RefSeq" id="WP_013046994.1">
    <property type="nucleotide sequence ID" value="NC_014010.1"/>
</dbReference>
<dbReference type="EMBL" id="CP001751">
    <property type="protein sequence ID" value="ADE40367.1"/>
    <property type="molecule type" value="Genomic_DNA"/>
</dbReference>
<keyword evidence="2" id="KW-0012">Acyltransferase</keyword>
<dbReference type="InterPro" id="IPR002123">
    <property type="entry name" value="Plipid/glycerol_acylTrfase"/>
</dbReference>
<keyword evidence="2" id="KW-0808">Transferase</keyword>
<organism evidence="2 3">
    <name type="scientific">Puniceispirillum marinum (strain IMCC1322)</name>
    <dbReference type="NCBI Taxonomy" id="488538"/>
    <lineage>
        <taxon>Bacteria</taxon>
        <taxon>Pseudomonadati</taxon>
        <taxon>Pseudomonadota</taxon>
        <taxon>Alphaproteobacteria</taxon>
        <taxon>Candidatus Puniceispirillales</taxon>
        <taxon>Candidatus Puniceispirillaceae</taxon>
        <taxon>Candidatus Puniceispirillum</taxon>
    </lineage>
</organism>
<evidence type="ECO:0000313" key="2">
    <source>
        <dbReference type="EMBL" id="ADE40367.1"/>
    </source>
</evidence>
<dbReference type="CDD" id="cd07986">
    <property type="entry name" value="LPLAT_ACT14924-like"/>
    <property type="match status" value="1"/>
</dbReference>
<dbReference type="Pfam" id="PF19576">
    <property type="entry name" value="Acyltransf_2"/>
    <property type="match status" value="1"/>
</dbReference>
<dbReference type="GO" id="GO:0003841">
    <property type="term" value="F:1-acylglycerol-3-phosphate O-acyltransferase activity"/>
    <property type="evidence" value="ECO:0007669"/>
    <property type="project" value="UniProtKB-EC"/>
</dbReference>
<dbReference type="SMART" id="SM00563">
    <property type="entry name" value="PlsC"/>
    <property type="match status" value="1"/>
</dbReference>
<feature type="domain" description="Phospholipid/glycerol acyltransferase" evidence="1">
    <location>
        <begin position="88"/>
        <end position="211"/>
    </location>
</feature>
<keyword evidence="3" id="KW-1185">Reference proteome</keyword>
<dbReference type="HOGENOM" id="CLU_067500_0_0_5"/>
<dbReference type="AlphaFoldDB" id="D5BNH4"/>
<proteinExistence type="predicted"/>
<reference evidence="2 3" key="1">
    <citation type="journal article" date="2010" name="J. Bacteriol.">
        <title>Complete genome sequence of "Candidatus Puniceispirillum marinum" IMCC1322, a representative of the SAR116 clade in the Alphaproteobacteria.</title>
        <authorList>
            <person name="Oh H.M."/>
            <person name="Kwon K.K."/>
            <person name="Kang I."/>
            <person name="Kang S.G."/>
            <person name="Lee J.H."/>
            <person name="Kim S.J."/>
            <person name="Cho J.C."/>
        </authorList>
    </citation>
    <scope>NUCLEOTIDE SEQUENCE [LARGE SCALE GENOMIC DNA]</scope>
    <source>
        <strain evidence="2 3">IMCC1322</strain>
    </source>
</reference>
<sequence length="276" mass="31094">MNRHSNIAVAEEHPVFSFADAEMGSFSNKIIRSLERATGQPKISQLYFDYVSENLHPSQFWSDALDRLDIDINLQHEQFAHIPKTGRVVAVSNHPYGVIDGLVLCALMAEVRDDYKIITHRVLRQAPAINDKILPIDFDETEAALANNLRVRKDAMAHLKNDGAIIIFPAGAISLAPRLFGIAYDIEWKTFAARLAEQKNTTTVPFYFDGRTSILFQIARRISLTLGYSLMFREICNTMGTSVNVTMRKPIDSATLKALGNRTLATDYMRRKTYGI</sequence>